<dbReference type="EMBL" id="JAPUUL010000218">
    <property type="protein sequence ID" value="KAJ8131848.1"/>
    <property type="molecule type" value="Genomic_DNA"/>
</dbReference>
<reference evidence="1" key="1">
    <citation type="submission" date="2022-12" db="EMBL/GenBank/DDBJ databases">
        <title>Genome Sequence of Lasiodiplodia mahajangana.</title>
        <authorList>
            <person name="Buettner E."/>
        </authorList>
    </citation>
    <scope>NUCLEOTIDE SEQUENCE</scope>
    <source>
        <strain evidence="1">VT137</strain>
    </source>
</reference>
<name>A0ACC2JX18_9PEZI</name>
<proteinExistence type="predicted"/>
<organism evidence="1 2">
    <name type="scientific">Lasiodiplodia mahajangana</name>
    <dbReference type="NCBI Taxonomy" id="1108764"/>
    <lineage>
        <taxon>Eukaryota</taxon>
        <taxon>Fungi</taxon>
        <taxon>Dikarya</taxon>
        <taxon>Ascomycota</taxon>
        <taxon>Pezizomycotina</taxon>
        <taxon>Dothideomycetes</taxon>
        <taxon>Dothideomycetes incertae sedis</taxon>
        <taxon>Botryosphaeriales</taxon>
        <taxon>Botryosphaeriaceae</taxon>
        <taxon>Lasiodiplodia</taxon>
    </lineage>
</organism>
<evidence type="ECO:0000313" key="1">
    <source>
        <dbReference type="EMBL" id="KAJ8131848.1"/>
    </source>
</evidence>
<accession>A0ACC2JX18</accession>
<comment type="caution">
    <text evidence="1">The sequence shown here is derived from an EMBL/GenBank/DDBJ whole genome shotgun (WGS) entry which is preliminary data.</text>
</comment>
<keyword evidence="2" id="KW-1185">Reference proteome</keyword>
<protein>
    <submittedName>
        <fullName evidence="1">Uncharacterized protein</fullName>
    </submittedName>
</protein>
<gene>
    <name evidence="1" type="ORF">O1611_g1775</name>
</gene>
<sequence length="445" mass="50244">MFQAVGSKALSQDTASLIDPVLENEIVNRLVYFTGQDTRRSEQDTQLLRKLVTYFETQIKSIIHHTLREINQPHLDLWRIAEGCHSQASPGGVLDPALFPSLGPVAGTERLWISFWVDFVHECPGGPTLFHPPAEFEPLKPDVAQPPRYLFRVYESPNYERDNCNVFASRLSSAPGSERSKINLLSLGSLTATQKLQSHMNWGKTGEPSNLVSWTSSLLFALQLAIFKCPTRKLTADDVQVCVIDTTKFPRQQFVDSIWLIRNYRGVAREIGGETQEYFYNTRHELSDEQNGEYFSQGTVNHSGRSCTSSLQSIIDAGLYDLYPEFNEPEGRKAWADRVTTLRSRWNPKPQITNLEELQIASKITSHCFGKFGADMALMLLAFKNRHYVAEFSQAIEQCLPVTKADHRPIEVDRFMVIDKAMRLYEGANGNSGQGNALFGVYLLA</sequence>
<evidence type="ECO:0000313" key="2">
    <source>
        <dbReference type="Proteomes" id="UP001153332"/>
    </source>
</evidence>
<dbReference type="Proteomes" id="UP001153332">
    <property type="component" value="Unassembled WGS sequence"/>
</dbReference>